<dbReference type="RefSeq" id="WP_206986564.1">
    <property type="nucleotide sequence ID" value="NZ_JAFLQZ010000021.1"/>
</dbReference>
<proteinExistence type="predicted"/>
<keyword evidence="2" id="KW-1185">Reference proteome</keyword>
<dbReference type="SUPFAM" id="SSF52540">
    <property type="entry name" value="P-loop containing nucleoside triphosphate hydrolases"/>
    <property type="match status" value="1"/>
</dbReference>
<protein>
    <submittedName>
        <fullName evidence="1">Uncharacterized protein</fullName>
    </submittedName>
</protein>
<organism evidence="1 2">
    <name type="scientific">Hymenobacter telluris</name>
    <dbReference type="NCBI Taxonomy" id="2816474"/>
    <lineage>
        <taxon>Bacteria</taxon>
        <taxon>Pseudomonadati</taxon>
        <taxon>Bacteroidota</taxon>
        <taxon>Cytophagia</taxon>
        <taxon>Cytophagales</taxon>
        <taxon>Hymenobacteraceae</taxon>
        <taxon>Hymenobacter</taxon>
    </lineage>
</organism>
<dbReference type="InterPro" id="IPR027417">
    <property type="entry name" value="P-loop_NTPase"/>
</dbReference>
<evidence type="ECO:0000313" key="2">
    <source>
        <dbReference type="Proteomes" id="UP000664144"/>
    </source>
</evidence>
<reference evidence="1" key="1">
    <citation type="submission" date="2021-03" db="EMBL/GenBank/DDBJ databases">
        <authorList>
            <person name="Kim M.K."/>
        </authorList>
    </citation>
    <scope>NUCLEOTIDE SEQUENCE</scope>
    <source>
        <strain evidence="1">BT186</strain>
    </source>
</reference>
<dbReference type="EMBL" id="JAFLQZ010000021">
    <property type="protein sequence ID" value="MBO0360649.1"/>
    <property type="molecule type" value="Genomic_DNA"/>
</dbReference>
<sequence length="396" mass="43723">MEQKLSNALTTPGFISVISGPSKCGKTVLCEKVIGVENMLLITGAGITTIDVFWSKLRQELSTERSSSSAVATTLGGTITGTVTATGSIPLLAKASGSVAANTTATRQQTLNRIFDDRNSKALFKLLRDENLTLVVDDFHYADAALQKILAQEFKEAAREGTRIVLVSVPHRADQAIRANRDLRGRLRLLNITYWSEQELIEIPKRGFRQLGIILDEATLSFLVKESLSSPQLMQTLCLDLCYNNGYFGEQIPPIRKSLRAEELKELLVSSSSNTDCSTAYTILKTGPKPRGSQRNTYMYSGGQTGDIYAIVLAAIASGEAALAFSYEDLKGRIESLIDAGYSEPRGSDITSTLIQMDTSIRTRAEEDRVIEYDKEKETLNILDPYFLYYLRWATK</sequence>
<dbReference type="AlphaFoldDB" id="A0A939F0L4"/>
<evidence type="ECO:0000313" key="1">
    <source>
        <dbReference type="EMBL" id="MBO0360649.1"/>
    </source>
</evidence>
<name>A0A939F0L4_9BACT</name>
<comment type="caution">
    <text evidence="1">The sequence shown here is derived from an EMBL/GenBank/DDBJ whole genome shotgun (WGS) entry which is preliminary data.</text>
</comment>
<dbReference type="Proteomes" id="UP000664144">
    <property type="component" value="Unassembled WGS sequence"/>
</dbReference>
<gene>
    <name evidence="1" type="ORF">J0X19_22000</name>
</gene>
<accession>A0A939F0L4</accession>